<gene>
    <name evidence="2" type="ORF">LCGC14_1359700</name>
</gene>
<evidence type="ECO:0000256" key="1">
    <source>
        <dbReference type="SAM" id="Phobius"/>
    </source>
</evidence>
<comment type="caution">
    <text evidence="2">The sequence shown here is derived from an EMBL/GenBank/DDBJ whole genome shotgun (WGS) entry which is preliminary data.</text>
</comment>
<dbReference type="AlphaFoldDB" id="A0A0F9K922"/>
<organism evidence="2">
    <name type="scientific">marine sediment metagenome</name>
    <dbReference type="NCBI Taxonomy" id="412755"/>
    <lineage>
        <taxon>unclassified sequences</taxon>
        <taxon>metagenomes</taxon>
        <taxon>ecological metagenomes</taxon>
    </lineage>
</organism>
<keyword evidence="1" id="KW-0472">Membrane</keyword>
<reference evidence="2" key="1">
    <citation type="journal article" date="2015" name="Nature">
        <title>Complex archaea that bridge the gap between prokaryotes and eukaryotes.</title>
        <authorList>
            <person name="Spang A."/>
            <person name="Saw J.H."/>
            <person name="Jorgensen S.L."/>
            <person name="Zaremba-Niedzwiedzka K."/>
            <person name="Martijn J."/>
            <person name="Lind A.E."/>
            <person name="van Eijk R."/>
            <person name="Schleper C."/>
            <person name="Guy L."/>
            <person name="Ettema T.J."/>
        </authorList>
    </citation>
    <scope>NUCLEOTIDE SEQUENCE</scope>
</reference>
<dbReference type="EMBL" id="LAZR01008487">
    <property type="protein sequence ID" value="KKM78463.1"/>
    <property type="molecule type" value="Genomic_DNA"/>
</dbReference>
<feature type="transmembrane region" description="Helical" evidence="1">
    <location>
        <begin position="5"/>
        <end position="25"/>
    </location>
</feature>
<protein>
    <submittedName>
        <fullName evidence="2">Uncharacterized protein</fullName>
    </submittedName>
</protein>
<evidence type="ECO:0000313" key="2">
    <source>
        <dbReference type="EMBL" id="KKM78463.1"/>
    </source>
</evidence>
<sequence>MSTTLLSWLIVVLPILLIVGAIALARTYLSWPLESQILLAISLGLIVWRSRVS</sequence>
<feature type="transmembrane region" description="Helical" evidence="1">
    <location>
        <begin position="31"/>
        <end position="48"/>
    </location>
</feature>
<name>A0A0F9K922_9ZZZZ</name>
<accession>A0A0F9K922</accession>
<keyword evidence="1" id="KW-1133">Transmembrane helix</keyword>
<proteinExistence type="predicted"/>
<keyword evidence="1" id="KW-0812">Transmembrane</keyword>